<accession>A0A9N9N6H5</accession>
<evidence type="ECO:0000313" key="1">
    <source>
        <dbReference type="EMBL" id="CAG8705842.1"/>
    </source>
</evidence>
<comment type="caution">
    <text evidence="1">The sequence shown here is derived from an EMBL/GenBank/DDBJ whole genome shotgun (WGS) entry which is preliminary data.</text>
</comment>
<evidence type="ECO:0000313" key="2">
    <source>
        <dbReference type="Proteomes" id="UP000789396"/>
    </source>
</evidence>
<gene>
    <name evidence="1" type="ORF">RFULGI_LOCUS10604</name>
</gene>
<organism evidence="1 2">
    <name type="scientific">Racocetra fulgida</name>
    <dbReference type="NCBI Taxonomy" id="60492"/>
    <lineage>
        <taxon>Eukaryota</taxon>
        <taxon>Fungi</taxon>
        <taxon>Fungi incertae sedis</taxon>
        <taxon>Mucoromycota</taxon>
        <taxon>Glomeromycotina</taxon>
        <taxon>Glomeromycetes</taxon>
        <taxon>Diversisporales</taxon>
        <taxon>Gigasporaceae</taxon>
        <taxon>Racocetra</taxon>
    </lineage>
</organism>
<dbReference type="Proteomes" id="UP000789396">
    <property type="component" value="Unassembled WGS sequence"/>
</dbReference>
<dbReference type="EMBL" id="CAJVPZ010021317">
    <property type="protein sequence ID" value="CAG8705842.1"/>
    <property type="molecule type" value="Genomic_DNA"/>
</dbReference>
<dbReference type="AlphaFoldDB" id="A0A9N9N6H5"/>
<keyword evidence="2" id="KW-1185">Reference proteome</keyword>
<name>A0A9N9N6H5_9GLOM</name>
<feature type="non-terminal residue" evidence="1">
    <location>
        <position position="1"/>
    </location>
</feature>
<proteinExistence type="predicted"/>
<protein>
    <submittedName>
        <fullName evidence="1">19527_t:CDS:1</fullName>
    </submittedName>
</protein>
<reference evidence="1" key="1">
    <citation type="submission" date="2021-06" db="EMBL/GenBank/DDBJ databases">
        <authorList>
            <person name="Kallberg Y."/>
            <person name="Tangrot J."/>
            <person name="Rosling A."/>
        </authorList>
    </citation>
    <scope>NUCLEOTIDE SEQUENCE</scope>
    <source>
        <strain evidence="1">IN212</strain>
    </source>
</reference>
<sequence>AEQISKKLKKYKASTKEYNISFSSSKSESFNINSNLRNKDDKKI</sequence>